<evidence type="ECO:0000256" key="8">
    <source>
        <dbReference type="SAM" id="MobiDB-lite"/>
    </source>
</evidence>
<keyword evidence="6" id="KW-0539">Nucleus</keyword>
<evidence type="ECO:0000313" key="10">
    <source>
        <dbReference type="EMBL" id="KAG2282199.1"/>
    </source>
</evidence>
<dbReference type="PROSITE" id="PS51032">
    <property type="entry name" value="AP2_ERF"/>
    <property type="match status" value="1"/>
</dbReference>
<organism evidence="10 11">
    <name type="scientific">Brassica carinata</name>
    <name type="common">Ethiopian mustard</name>
    <name type="synonym">Abyssinian cabbage</name>
    <dbReference type="NCBI Taxonomy" id="52824"/>
    <lineage>
        <taxon>Eukaryota</taxon>
        <taxon>Viridiplantae</taxon>
        <taxon>Streptophyta</taxon>
        <taxon>Embryophyta</taxon>
        <taxon>Tracheophyta</taxon>
        <taxon>Spermatophyta</taxon>
        <taxon>Magnoliopsida</taxon>
        <taxon>eudicotyledons</taxon>
        <taxon>Gunneridae</taxon>
        <taxon>Pentapetalae</taxon>
        <taxon>rosids</taxon>
        <taxon>malvids</taxon>
        <taxon>Brassicales</taxon>
        <taxon>Brassicaceae</taxon>
        <taxon>Brassiceae</taxon>
        <taxon>Brassica</taxon>
    </lineage>
</organism>
<evidence type="ECO:0000256" key="2">
    <source>
        <dbReference type="ARBA" id="ARBA00022745"/>
    </source>
</evidence>
<evidence type="ECO:0000256" key="1">
    <source>
        <dbReference type="ARBA" id="ARBA00004123"/>
    </source>
</evidence>
<dbReference type="GO" id="GO:0009873">
    <property type="term" value="P:ethylene-activated signaling pathway"/>
    <property type="evidence" value="ECO:0007669"/>
    <property type="project" value="UniProtKB-KW"/>
</dbReference>
<dbReference type="InterPro" id="IPR001471">
    <property type="entry name" value="AP2/ERF_dom"/>
</dbReference>
<comment type="caution">
    <text evidence="10">The sequence shown here is derived from an EMBL/GenBank/DDBJ whole genome shotgun (WGS) entry which is preliminary data.</text>
</comment>
<keyword evidence="4" id="KW-0238">DNA-binding</keyword>
<evidence type="ECO:0000256" key="6">
    <source>
        <dbReference type="ARBA" id="ARBA00023242"/>
    </source>
</evidence>
<proteinExistence type="inferred from homology"/>
<name>A0A8X7R456_BRACI</name>
<feature type="region of interest" description="Disordered" evidence="8">
    <location>
        <begin position="117"/>
        <end position="136"/>
    </location>
</feature>
<accession>A0A8X7R456</accession>
<protein>
    <recommendedName>
        <fullName evidence="9">AP2/ERF domain-containing protein</fullName>
    </recommendedName>
</protein>
<dbReference type="GO" id="GO:0003700">
    <property type="term" value="F:DNA-binding transcription factor activity"/>
    <property type="evidence" value="ECO:0007669"/>
    <property type="project" value="InterPro"/>
</dbReference>
<dbReference type="Proteomes" id="UP000886595">
    <property type="component" value="Unassembled WGS sequence"/>
</dbReference>
<evidence type="ECO:0000256" key="7">
    <source>
        <dbReference type="ARBA" id="ARBA00024343"/>
    </source>
</evidence>
<dbReference type="FunFam" id="3.30.730.10:FF:000001">
    <property type="entry name" value="Ethylene-responsive transcription factor 2"/>
    <property type="match status" value="1"/>
</dbReference>
<evidence type="ECO:0000259" key="9">
    <source>
        <dbReference type="PROSITE" id="PS51032"/>
    </source>
</evidence>
<dbReference type="PANTHER" id="PTHR31677">
    <property type="entry name" value="AP2 DOMAIN CLASS TRANSCRIPTION FACTOR"/>
    <property type="match status" value="1"/>
</dbReference>
<dbReference type="OrthoDB" id="1926799at2759"/>
<comment type="subcellular location">
    <subcellularLocation>
        <location evidence="1">Nucleus</location>
    </subcellularLocation>
</comment>
<reference evidence="10 11" key="1">
    <citation type="submission" date="2020-02" db="EMBL/GenBank/DDBJ databases">
        <authorList>
            <person name="Ma Q."/>
            <person name="Huang Y."/>
            <person name="Song X."/>
            <person name="Pei D."/>
        </authorList>
    </citation>
    <scope>NUCLEOTIDE SEQUENCE [LARGE SCALE GENOMIC DNA]</scope>
    <source>
        <strain evidence="10">Sxm20200214</strain>
        <tissue evidence="10">Leaf</tissue>
    </source>
</reference>
<dbReference type="PANTHER" id="PTHR31677:SF75">
    <property type="entry name" value="ETHYLENE-RESPONSIVE TRANSCRIPTION FACTOR ERF084"/>
    <property type="match status" value="1"/>
</dbReference>
<keyword evidence="2" id="KW-0936">Ethylene signaling pathway</keyword>
<evidence type="ECO:0000256" key="4">
    <source>
        <dbReference type="ARBA" id="ARBA00023125"/>
    </source>
</evidence>
<dbReference type="GO" id="GO:0005634">
    <property type="term" value="C:nucleus"/>
    <property type="evidence" value="ECO:0007669"/>
    <property type="project" value="UniProtKB-SubCell"/>
</dbReference>
<sequence>MENTVDGHRLQLPYPQSFGFETHQSLEMYGLHKETPLVCMPLSGAKTPFSDLTVTEPFNGPDTFDISSLFSPDPKPVPVSQRRVMDDSIAAIVGENVLFGNNNIKVSEHFTATETGDGVKRWRKTPQKNGGFRGVRKRPWGRWSAEIRDKIGRCRHWLGTFDTAEEAARAYDAAAMRLRGTKAKTNFVVHPVFPEEIAETQSSTTEEDRRRKKKKRVNVRKCVKVTSVEQLFSDTTRNLTSSSNDGNRTAVLGLLDIILLTCSCLNTLSVCFTFGDMTIHW</sequence>
<dbReference type="CDD" id="cd00018">
    <property type="entry name" value="AP2"/>
    <property type="match status" value="1"/>
</dbReference>
<dbReference type="Gene3D" id="3.30.730.10">
    <property type="entry name" value="AP2/ERF domain"/>
    <property type="match status" value="1"/>
</dbReference>
<evidence type="ECO:0000256" key="3">
    <source>
        <dbReference type="ARBA" id="ARBA00023015"/>
    </source>
</evidence>
<evidence type="ECO:0000256" key="5">
    <source>
        <dbReference type="ARBA" id="ARBA00023163"/>
    </source>
</evidence>
<comment type="similarity">
    <text evidence="7">Belongs to the AP2/ERF transcription factor family. ERF subfamily.</text>
</comment>
<dbReference type="PRINTS" id="PR00367">
    <property type="entry name" value="ETHRSPELEMNT"/>
</dbReference>
<dbReference type="SUPFAM" id="SSF54171">
    <property type="entry name" value="DNA-binding domain"/>
    <property type="match status" value="1"/>
</dbReference>
<evidence type="ECO:0000313" key="11">
    <source>
        <dbReference type="Proteomes" id="UP000886595"/>
    </source>
</evidence>
<gene>
    <name evidence="10" type="ORF">Bca52824_053419</name>
</gene>
<dbReference type="SMART" id="SM00380">
    <property type="entry name" value="AP2"/>
    <property type="match status" value="1"/>
</dbReference>
<keyword evidence="3" id="KW-0805">Transcription regulation</keyword>
<dbReference type="InterPro" id="IPR016177">
    <property type="entry name" value="DNA-bd_dom_sf"/>
</dbReference>
<dbReference type="GO" id="GO:0003677">
    <property type="term" value="F:DNA binding"/>
    <property type="evidence" value="ECO:0007669"/>
    <property type="project" value="UniProtKB-KW"/>
</dbReference>
<dbReference type="Pfam" id="PF00847">
    <property type="entry name" value="AP2"/>
    <property type="match status" value="1"/>
</dbReference>
<feature type="domain" description="AP2/ERF" evidence="9">
    <location>
        <begin position="131"/>
        <end position="188"/>
    </location>
</feature>
<dbReference type="EMBL" id="JAAMPC010000011">
    <property type="protein sequence ID" value="KAG2282199.1"/>
    <property type="molecule type" value="Genomic_DNA"/>
</dbReference>
<keyword evidence="11" id="KW-1185">Reference proteome</keyword>
<dbReference type="InterPro" id="IPR036955">
    <property type="entry name" value="AP2/ERF_dom_sf"/>
</dbReference>
<keyword evidence="5" id="KW-0804">Transcription</keyword>
<dbReference type="AlphaFoldDB" id="A0A8X7R456"/>